<dbReference type="InterPro" id="IPR006612">
    <property type="entry name" value="THAP_Znf"/>
</dbReference>
<dbReference type="InterPro" id="IPR021896">
    <property type="entry name" value="THAP9-like_HTH"/>
</dbReference>
<comment type="caution">
    <text evidence="7">The sequence shown here is derived from an EMBL/GenBank/DDBJ whole genome shotgun (WGS) entry which is preliminary data.</text>
</comment>
<dbReference type="AlphaFoldDB" id="A0A0L7KRI5"/>
<evidence type="ECO:0000313" key="8">
    <source>
        <dbReference type="Proteomes" id="UP000037510"/>
    </source>
</evidence>
<keyword evidence="3" id="KW-0862">Zinc</keyword>
<dbReference type="SUPFAM" id="SSF57716">
    <property type="entry name" value="Glucocorticoid receptor-like (DNA-binding domain)"/>
    <property type="match status" value="1"/>
</dbReference>
<reference evidence="7 8" key="1">
    <citation type="journal article" date="2015" name="Genome Biol. Evol.">
        <title>The genome of winter moth (Operophtera brumata) provides a genomic perspective on sexual dimorphism and phenology.</title>
        <authorList>
            <person name="Derks M.F."/>
            <person name="Smit S."/>
            <person name="Salis L."/>
            <person name="Schijlen E."/>
            <person name="Bossers A."/>
            <person name="Mateman C."/>
            <person name="Pijl A.S."/>
            <person name="de Ridder D."/>
            <person name="Groenen M.A."/>
            <person name="Visser M.E."/>
            <person name="Megens H.J."/>
        </authorList>
    </citation>
    <scope>NUCLEOTIDE SEQUENCE [LARGE SCALE GENOMIC DNA]</scope>
    <source>
        <strain evidence="7">WM2013NL</strain>
        <tissue evidence="7">Head and thorax</tissue>
    </source>
</reference>
<dbReference type="GO" id="GO:0008270">
    <property type="term" value="F:zinc ion binding"/>
    <property type="evidence" value="ECO:0007669"/>
    <property type="project" value="UniProtKB-KW"/>
</dbReference>
<sequence length="955" mass="109541">TISFRPRPDQCPFERPVSLAASPPRALPTGGNRTRQSVAARDHVIVSRSATMELNRRYGRRYCVVFGCLNSNRKIPDLTFFSLPKDLDRIDKALSCEIICLRAWLMSTSLACEPGSWAHVHITCLRAWRMGSCPHHLPASLAHGLMRREWLVIIGREDLLYKEELNVKSYLVCASHFEESQMNIKTLKLLRDDAVPTRLLPNQSQEGNSMCDVIIKSEPGSPERVIELPALVSKATQTSKGSIAEFKDCPAKRKLQKDLQVSETKRRRLEQKIEKIEKEAEAKSALATPDPDDDISRRFQKLIEWQNKIKSKFKGNRFDSEYKTFALNLHYSSPHAYRCLQSALKLPSESTIRRLKLQIPPKLDEQVIHGLSLKLKSLPAEAKYCTLCVDEMVLKRNLFYEPKTDDMIGLQSVNGTVSAELASISFAIELQGMYVDWQQPVAYSFLASAEQYVELDTWLDDVVRRLIAVGVEVKAVVSGQGSNYDKYCKAIKNVSVATPYFFVDERKIYYILDVPHLMKCLRNDLLSSNFHLDRNVISWYYIEQLYENQKEKKVMIIPKITKSHVEPNNNERKKVQYAVQIFSKSVYAALETYIDFGKITDNARETANFIMTMDKLFDVLNSTEVKSAKTQTPFKMSDEQKNILKEGLDMFACMQSTNRNTGRENACQSDTFLSFQITIHSVLRLFEDMKTEGFQSIFTRRLTRQSLDQLFDAIRHQQPGGHSPEPLPIQFMRAFSEMYLVNMMKSSAEGEREPDIYEILLKTDEIINNKMITPIVEPKPSLVSLGSESEPQMDFPEAHTLKYVTSYLLYKCSDKHSCKEMTAALKLLPNLNQTDLFPHFEAYNKKAPYYKKLKLPSQVLYEYVEKLDQVFTEHFAKSIEDRPGSKIFSLLKVIPLPKSSCQCSCFPFDYLLKVFVRLRIFMTLKLNNRNFKAGKKTVKQSLIVTPLCSAFQNAI</sequence>
<evidence type="ECO:0000256" key="5">
    <source>
        <dbReference type="SAM" id="Coils"/>
    </source>
</evidence>
<feature type="domain" description="THAP-type" evidence="6">
    <location>
        <begin position="61"/>
        <end position="205"/>
    </location>
</feature>
<keyword evidence="1" id="KW-0479">Metal-binding</keyword>
<evidence type="ECO:0000259" key="6">
    <source>
        <dbReference type="SMART" id="SM00980"/>
    </source>
</evidence>
<dbReference type="InterPro" id="IPR048365">
    <property type="entry name" value="TNP-like_RNaseH_N"/>
</dbReference>
<keyword evidence="5" id="KW-0175">Coiled coil</keyword>
<evidence type="ECO:0000256" key="4">
    <source>
        <dbReference type="ARBA" id="ARBA00023125"/>
    </source>
</evidence>
<keyword evidence="2" id="KW-0863">Zinc-finger</keyword>
<dbReference type="InterPro" id="IPR048366">
    <property type="entry name" value="TNP-like_GBD"/>
</dbReference>
<feature type="coiled-coil region" evidence="5">
    <location>
        <begin position="252"/>
        <end position="286"/>
    </location>
</feature>
<dbReference type="EMBL" id="JTDY01006537">
    <property type="protein sequence ID" value="KOB65917.1"/>
    <property type="molecule type" value="Genomic_DNA"/>
</dbReference>
<dbReference type="GO" id="GO:0003677">
    <property type="term" value="F:DNA binding"/>
    <property type="evidence" value="ECO:0007669"/>
    <property type="project" value="UniProtKB-KW"/>
</dbReference>
<name>A0A0L7KRI5_OPEBR</name>
<accession>A0A0L7KRI5</accession>
<evidence type="ECO:0000313" key="7">
    <source>
        <dbReference type="EMBL" id="KOB65917.1"/>
    </source>
</evidence>
<evidence type="ECO:0000256" key="2">
    <source>
        <dbReference type="ARBA" id="ARBA00022771"/>
    </source>
</evidence>
<feature type="non-terminal residue" evidence="7">
    <location>
        <position position="1"/>
    </location>
</feature>
<protein>
    <recommendedName>
        <fullName evidence="6">THAP-type domain-containing protein</fullName>
    </recommendedName>
</protein>
<keyword evidence="8" id="KW-1185">Reference proteome</keyword>
<organism evidence="7 8">
    <name type="scientific">Operophtera brumata</name>
    <name type="common">Winter moth</name>
    <name type="synonym">Phalaena brumata</name>
    <dbReference type="NCBI Taxonomy" id="104452"/>
    <lineage>
        <taxon>Eukaryota</taxon>
        <taxon>Metazoa</taxon>
        <taxon>Ecdysozoa</taxon>
        <taxon>Arthropoda</taxon>
        <taxon>Hexapoda</taxon>
        <taxon>Insecta</taxon>
        <taxon>Pterygota</taxon>
        <taxon>Neoptera</taxon>
        <taxon>Endopterygota</taxon>
        <taxon>Lepidoptera</taxon>
        <taxon>Glossata</taxon>
        <taxon>Ditrysia</taxon>
        <taxon>Geometroidea</taxon>
        <taxon>Geometridae</taxon>
        <taxon>Larentiinae</taxon>
        <taxon>Operophtera</taxon>
    </lineage>
</organism>
<dbReference type="Proteomes" id="UP000037510">
    <property type="component" value="Unassembled WGS sequence"/>
</dbReference>
<evidence type="ECO:0000256" key="1">
    <source>
        <dbReference type="ARBA" id="ARBA00022723"/>
    </source>
</evidence>
<dbReference type="Pfam" id="PF05485">
    <property type="entry name" value="THAP"/>
    <property type="match status" value="1"/>
</dbReference>
<proteinExistence type="predicted"/>
<keyword evidence="4" id="KW-0238">DNA-binding</keyword>
<dbReference type="STRING" id="104452.A0A0L7KRI5"/>
<dbReference type="SMART" id="SM00980">
    <property type="entry name" value="THAP"/>
    <property type="match status" value="1"/>
</dbReference>
<gene>
    <name evidence="7" type="ORF">OBRU01_22385</name>
</gene>
<feature type="non-terminal residue" evidence="7">
    <location>
        <position position="955"/>
    </location>
</feature>
<dbReference type="Pfam" id="PF21787">
    <property type="entry name" value="TNP-like_RNaseH_N"/>
    <property type="match status" value="1"/>
</dbReference>
<dbReference type="Pfam" id="PF12017">
    <property type="entry name" value="Tnp_P_element"/>
    <property type="match status" value="1"/>
</dbReference>
<evidence type="ECO:0000256" key="3">
    <source>
        <dbReference type="ARBA" id="ARBA00022833"/>
    </source>
</evidence>
<dbReference type="Pfam" id="PF21788">
    <property type="entry name" value="TNP-like_GBD"/>
    <property type="match status" value="1"/>
</dbReference>